<accession>X0UW16</accession>
<name>X0UW16_9ZZZZ</name>
<proteinExistence type="predicted"/>
<dbReference type="EMBL" id="BARS01021515">
    <property type="protein sequence ID" value="GAG04483.1"/>
    <property type="molecule type" value="Genomic_DNA"/>
</dbReference>
<sequence>MALKVQAIITPGRQLQTITTSAVIDAVDDNGIAVYQGATVADYRQVEIVNCWKFLWNGVRDRDIMQQFAGVIYSGVDADHIGE</sequence>
<evidence type="ECO:0000313" key="1">
    <source>
        <dbReference type="EMBL" id="GAG04483.1"/>
    </source>
</evidence>
<comment type="caution">
    <text evidence="1">The sequence shown here is derived from an EMBL/GenBank/DDBJ whole genome shotgun (WGS) entry which is preliminary data.</text>
</comment>
<reference evidence="1" key="1">
    <citation type="journal article" date="2014" name="Front. Microbiol.">
        <title>High frequency of phylogenetically diverse reductive dehalogenase-homologous genes in deep subseafloor sedimentary metagenomes.</title>
        <authorList>
            <person name="Kawai M."/>
            <person name="Futagami T."/>
            <person name="Toyoda A."/>
            <person name="Takaki Y."/>
            <person name="Nishi S."/>
            <person name="Hori S."/>
            <person name="Arai W."/>
            <person name="Tsubouchi T."/>
            <person name="Morono Y."/>
            <person name="Uchiyama I."/>
            <person name="Ito T."/>
            <person name="Fujiyama A."/>
            <person name="Inagaki F."/>
            <person name="Takami H."/>
        </authorList>
    </citation>
    <scope>NUCLEOTIDE SEQUENCE</scope>
    <source>
        <strain evidence="1">Expedition CK06-06</strain>
    </source>
</reference>
<feature type="non-terminal residue" evidence="1">
    <location>
        <position position="83"/>
    </location>
</feature>
<dbReference type="AlphaFoldDB" id="X0UW16"/>
<organism evidence="1">
    <name type="scientific">marine sediment metagenome</name>
    <dbReference type="NCBI Taxonomy" id="412755"/>
    <lineage>
        <taxon>unclassified sequences</taxon>
        <taxon>metagenomes</taxon>
        <taxon>ecological metagenomes</taxon>
    </lineage>
</organism>
<protein>
    <submittedName>
        <fullName evidence="1">Uncharacterized protein</fullName>
    </submittedName>
</protein>
<gene>
    <name evidence="1" type="ORF">S01H1_34543</name>
</gene>